<sequence>MGSGPCGSESGDKFTYFTQFFW</sequence>
<name>A0AAD6PVL9_9ROSI</name>
<gene>
    <name evidence="1" type="ORF">NC653_035766</name>
</gene>
<proteinExistence type="predicted"/>
<organism evidence="1 2">
    <name type="scientific">Populus alba x Populus x berolinensis</name>
    <dbReference type="NCBI Taxonomy" id="444605"/>
    <lineage>
        <taxon>Eukaryota</taxon>
        <taxon>Viridiplantae</taxon>
        <taxon>Streptophyta</taxon>
        <taxon>Embryophyta</taxon>
        <taxon>Tracheophyta</taxon>
        <taxon>Spermatophyta</taxon>
        <taxon>Magnoliopsida</taxon>
        <taxon>eudicotyledons</taxon>
        <taxon>Gunneridae</taxon>
        <taxon>Pentapetalae</taxon>
        <taxon>rosids</taxon>
        <taxon>fabids</taxon>
        <taxon>Malpighiales</taxon>
        <taxon>Salicaceae</taxon>
        <taxon>Saliceae</taxon>
        <taxon>Populus</taxon>
    </lineage>
</organism>
<evidence type="ECO:0000313" key="2">
    <source>
        <dbReference type="Proteomes" id="UP001164929"/>
    </source>
</evidence>
<comment type="caution">
    <text evidence="1">The sequence shown here is derived from an EMBL/GenBank/DDBJ whole genome shotgun (WGS) entry which is preliminary data.</text>
</comment>
<reference evidence="1 2" key="1">
    <citation type="journal article" date="2023" name="Mol. Ecol. Resour.">
        <title>Chromosome-level genome assembly of a triploid poplar Populus alba 'Berolinensis'.</title>
        <authorList>
            <person name="Chen S."/>
            <person name="Yu Y."/>
            <person name="Wang X."/>
            <person name="Wang S."/>
            <person name="Zhang T."/>
            <person name="Zhou Y."/>
            <person name="He R."/>
            <person name="Meng N."/>
            <person name="Wang Y."/>
            <person name="Liu W."/>
            <person name="Liu Z."/>
            <person name="Liu J."/>
            <person name="Guo Q."/>
            <person name="Huang H."/>
            <person name="Sederoff R.R."/>
            <person name="Wang G."/>
            <person name="Qu G."/>
            <person name="Chen S."/>
        </authorList>
    </citation>
    <scope>NUCLEOTIDE SEQUENCE [LARGE SCALE GENOMIC DNA]</scope>
    <source>
        <strain evidence="1">SC-2020</strain>
    </source>
</reference>
<evidence type="ECO:0000313" key="1">
    <source>
        <dbReference type="EMBL" id="KAJ6967643.1"/>
    </source>
</evidence>
<dbReference type="Proteomes" id="UP001164929">
    <property type="component" value="Chromosome 16"/>
</dbReference>
<keyword evidence="2" id="KW-1185">Reference proteome</keyword>
<accession>A0AAD6PVL9</accession>
<dbReference type="EMBL" id="JAQIZT010000016">
    <property type="protein sequence ID" value="KAJ6967643.1"/>
    <property type="molecule type" value="Genomic_DNA"/>
</dbReference>
<protein>
    <submittedName>
        <fullName evidence="1">Uncharacterized protein</fullName>
    </submittedName>
</protein>
<dbReference type="AlphaFoldDB" id="A0AAD6PVL9"/>